<dbReference type="InterPro" id="IPR011009">
    <property type="entry name" value="Kinase-like_dom_sf"/>
</dbReference>
<evidence type="ECO:0000256" key="7">
    <source>
        <dbReference type="ARBA" id="ARBA00047899"/>
    </source>
</evidence>
<dbReference type="SUPFAM" id="SSF56112">
    <property type="entry name" value="Protein kinase-like (PK-like)"/>
    <property type="match status" value="1"/>
</dbReference>
<keyword evidence="4" id="KW-0547">Nucleotide-binding</keyword>
<dbReference type="PROSITE" id="PS00108">
    <property type="entry name" value="PROTEIN_KINASE_ST"/>
    <property type="match status" value="1"/>
</dbReference>
<keyword evidence="11" id="KW-1185">Reference proteome</keyword>
<name>A0AAD7BVB6_MYCRO</name>
<dbReference type="Gene3D" id="1.10.510.10">
    <property type="entry name" value="Transferase(Phosphotransferase) domain 1"/>
    <property type="match status" value="1"/>
</dbReference>
<dbReference type="SMART" id="SM00220">
    <property type="entry name" value="S_TKc"/>
    <property type="match status" value="1"/>
</dbReference>
<evidence type="ECO:0000256" key="5">
    <source>
        <dbReference type="ARBA" id="ARBA00022777"/>
    </source>
</evidence>
<evidence type="ECO:0000259" key="9">
    <source>
        <dbReference type="PROSITE" id="PS50011"/>
    </source>
</evidence>
<proteinExistence type="predicted"/>
<keyword evidence="3" id="KW-0808">Transferase</keyword>
<gene>
    <name evidence="10" type="ORF">B0H17DRAFT_1164173</name>
</gene>
<evidence type="ECO:0000256" key="3">
    <source>
        <dbReference type="ARBA" id="ARBA00022679"/>
    </source>
</evidence>
<dbReference type="GO" id="GO:0035556">
    <property type="term" value="P:intracellular signal transduction"/>
    <property type="evidence" value="ECO:0007669"/>
    <property type="project" value="TreeGrafter"/>
</dbReference>
<reference evidence="10" key="1">
    <citation type="submission" date="2023-03" db="EMBL/GenBank/DDBJ databases">
        <title>Massive genome expansion in bonnet fungi (Mycena s.s.) driven by repeated elements and novel gene families across ecological guilds.</title>
        <authorList>
            <consortium name="Lawrence Berkeley National Laboratory"/>
            <person name="Harder C.B."/>
            <person name="Miyauchi S."/>
            <person name="Viragh M."/>
            <person name="Kuo A."/>
            <person name="Thoen E."/>
            <person name="Andreopoulos B."/>
            <person name="Lu D."/>
            <person name="Skrede I."/>
            <person name="Drula E."/>
            <person name="Henrissat B."/>
            <person name="Morin E."/>
            <person name="Kohler A."/>
            <person name="Barry K."/>
            <person name="LaButti K."/>
            <person name="Morin E."/>
            <person name="Salamov A."/>
            <person name="Lipzen A."/>
            <person name="Mereny Z."/>
            <person name="Hegedus B."/>
            <person name="Baldrian P."/>
            <person name="Stursova M."/>
            <person name="Weitz H."/>
            <person name="Taylor A."/>
            <person name="Grigoriev I.V."/>
            <person name="Nagy L.G."/>
            <person name="Martin F."/>
            <person name="Kauserud H."/>
        </authorList>
    </citation>
    <scope>NUCLEOTIDE SEQUENCE</scope>
    <source>
        <strain evidence="10">CBHHK067</strain>
    </source>
</reference>
<evidence type="ECO:0000313" key="10">
    <source>
        <dbReference type="EMBL" id="KAJ7632021.1"/>
    </source>
</evidence>
<comment type="catalytic activity">
    <reaction evidence="7">
        <text>L-threonyl-[protein] + ATP = O-phospho-L-threonyl-[protein] + ADP + H(+)</text>
        <dbReference type="Rhea" id="RHEA:46608"/>
        <dbReference type="Rhea" id="RHEA-COMP:11060"/>
        <dbReference type="Rhea" id="RHEA-COMP:11605"/>
        <dbReference type="ChEBI" id="CHEBI:15378"/>
        <dbReference type="ChEBI" id="CHEBI:30013"/>
        <dbReference type="ChEBI" id="CHEBI:30616"/>
        <dbReference type="ChEBI" id="CHEBI:61977"/>
        <dbReference type="ChEBI" id="CHEBI:456216"/>
        <dbReference type="EC" id="2.7.11.1"/>
    </reaction>
</comment>
<protein>
    <recommendedName>
        <fullName evidence="1">non-specific serine/threonine protein kinase</fullName>
        <ecNumber evidence="1">2.7.11.1</ecNumber>
    </recommendedName>
</protein>
<dbReference type="InterPro" id="IPR000719">
    <property type="entry name" value="Prot_kinase_dom"/>
</dbReference>
<sequence>MLTAQTTDKERKTVEKEMRIHAALKHGNILEFLNTVVVELKYQDHYVPGMYMLLELAAEGDLFDKSAPDIGVYDEVAHFYFNQLIAGMDYIHREGVCHRDLKPENLLLDIARTMKISDFGLSSVFKLKDTSRTRTLRERCGSVPYVNPELNSDQFYEVEPIDVWGVGVILYTLLAGNKTMQQIPEFTRYFRFNGEALSLIQRLMSQLAKQGAASLVQALTQSLRATGDLAARSDCAIDPSCAINPSITVTPGWRMMRSCYPPLTTRNSHRHSCFSYAPPFV</sequence>
<dbReference type="AlphaFoldDB" id="A0AAD7BVB6"/>
<dbReference type="GO" id="GO:0005524">
    <property type="term" value="F:ATP binding"/>
    <property type="evidence" value="ECO:0007669"/>
    <property type="project" value="UniProtKB-KW"/>
</dbReference>
<dbReference type="Pfam" id="PF00069">
    <property type="entry name" value="Pkinase"/>
    <property type="match status" value="1"/>
</dbReference>
<evidence type="ECO:0000256" key="6">
    <source>
        <dbReference type="ARBA" id="ARBA00022840"/>
    </source>
</evidence>
<comment type="catalytic activity">
    <reaction evidence="8">
        <text>L-seryl-[protein] + ATP = O-phospho-L-seryl-[protein] + ADP + H(+)</text>
        <dbReference type="Rhea" id="RHEA:17989"/>
        <dbReference type="Rhea" id="RHEA-COMP:9863"/>
        <dbReference type="Rhea" id="RHEA-COMP:11604"/>
        <dbReference type="ChEBI" id="CHEBI:15378"/>
        <dbReference type="ChEBI" id="CHEBI:29999"/>
        <dbReference type="ChEBI" id="CHEBI:30616"/>
        <dbReference type="ChEBI" id="CHEBI:83421"/>
        <dbReference type="ChEBI" id="CHEBI:456216"/>
        <dbReference type="EC" id="2.7.11.1"/>
    </reaction>
</comment>
<evidence type="ECO:0000256" key="8">
    <source>
        <dbReference type="ARBA" id="ARBA00048679"/>
    </source>
</evidence>
<dbReference type="EMBL" id="JARKIE010000498">
    <property type="protein sequence ID" value="KAJ7632021.1"/>
    <property type="molecule type" value="Genomic_DNA"/>
</dbReference>
<dbReference type="GO" id="GO:0004674">
    <property type="term" value="F:protein serine/threonine kinase activity"/>
    <property type="evidence" value="ECO:0007669"/>
    <property type="project" value="UniProtKB-KW"/>
</dbReference>
<dbReference type="InterPro" id="IPR008271">
    <property type="entry name" value="Ser/Thr_kinase_AS"/>
</dbReference>
<keyword evidence="5 10" id="KW-0418">Kinase</keyword>
<evidence type="ECO:0000256" key="2">
    <source>
        <dbReference type="ARBA" id="ARBA00022527"/>
    </source>
</evidence>
<dbReference type="PANTHER" id="PTHR24346:SF107">
    <property type="entry name" value="SERINE_THREONINE-PROTEIN KINASE CHK1"/>
    <property type="match status" value="1"/>
</dbReference>
<dbReference type="PANTHER" id="PTHR24346">
    <property type="entry name" value="MAP/MICROTUBULE AFFINITY-REGULATING KINASE"/>
    <property type="match status" value="1"/>
</dbReference>
<dbReference type="EC" id="2.7.11.1" evidence="1"/>
<accession>A0AAD7BVB6</accession>
<keyword evidence="2" id="KW-0723">Serine/threonine-protein kinase</keyword>
<organism evidence="10 11">
    <name type="scientific">Mycena rosella</name>
    <name type="common">Pink bonnet</name>
    <name type="synonym">Agaricus rosellus</name>
    <dbReference type="NCBI Taxonomy" id="1033263"/>
    <lineage>
        <taxon>Eukaryota</taxon>
        <taxon>Fungi</taxon>
        <taxon>Dikarya</taxon>
        <taxon>Basidiomycota</taxon>
        <taxon>Agaricomycotina</taxon>
        <taxon>Agaricomycetes</taxon>
        <taxon>Agaricomycetidae</taxon>
        <taxon>Agaricales</taxon>
        <taxon>Marasmiineae</taxon>
        <taxon>Mycenaceae</taxon>
        <taxon>Mycena</taxon>
    </lineage>
</organism>
<feature type="domain" description="Protein kinase" evidence="9">
    <location>
        <begin position="1"/>
        <end position="281"/>
    </location>
</feature>
<evidence type="ECO:0000256" key="1">
    <source>
        <dbReference type="ARBA" id="ARBA00012513"/>
    </source>
</evidence>
<dbReference type="Proteomes" id="UP001221757">
    <property type="component" value="Unassembled WGS sequence"/>
</dbReference>
<dbReference type="GO" id="GO:0005737">
    <property type="term" value="C:cytoplasm"/>
    <property type="evidence" value="ECO:0007669"/>
    <property type="project" value="TreeGrafter"/>
</dbReference>
<keyword evidence="6" id="KW-0067">ATP-binding</keyword>
<evidence type="ECO:0000313" key="11">
    <source>
        <dbReference type="Proteomes" id="UP001221757"/>
    </source>
</evidence>
<evidence type="ECO:0000256" key="4">
    <source>
        <dbReference type="ARBA" id="ARBA00022741"/>
    </source>
</evidence>
<dbReference type="PROSITE" id="PS50011">
    <property type="entry name" value="PROTEIN_KINASE_DOM"/>
    <property type="match status" value="1"/>
</dbReference>
<comment type="caution">
    <text evidence="10">The sequence shown here is derived from an EMBL/GenBank/DDBJ whole genome shotgun (WGS) entry which is preliminary data.</text>
</comment>